<proteinExistence type="predicted"/>
<keyword evidence="2" id="KW-1185">Reference proteome</keyword>
<gene>
    <name evidence="1" type="ORF">V0U35_10645</name>
</gene>
<dbReference type="Pfam" id="PF13759">
    <property type="entry name" value="2OG-FeII_Oxy_5"/>
    <property type="match status" value="1"/>
</dbReference>
<comment type="caution">
    <text evidence="1">The sequence shown here is derived from an EMBL/GenBank/DDBJ whole genome shotgun (WGS) entry which is preliminary data.</text>
</comment>
<dbReference type="InterPro" id="IPR012668">
    <property type="entry name" value="CHP02466"/>
</dbReference>
<dbReference type="Proteomes" id="UP001310692">
    <property type="component" value="Unassembled WGS sequence"/>
</dbReference>
<sequence length="214" mass="22854">MTGPHGAALTGIFATPLIEAKPDAAQGLIAPLKAAILARRDSHPGIARSNILGWHSDTMMLDWAGEPAGLLARTVVETCAGFTHDMGRRSGGEPRFEFGMDMWANISPAGASNQMHAHPSSLWSAVFYVDDGGDPDSGELVLLDPRFPMNRMTASDVALGERPADGAPLSQVHLKPEPGKLVIFPSWLMHSVRPHNGPGERISIAMNLPVRQVA</sequence>
<accession>A0ABU7M013</accession>
<dbReference type="RefSeq" id="WP_330196693.1">
    <property type="nucleotide sequence ID" value="NZ_JAZDRO010000004.1"/>
</dbReference>
<dbReference type="NCBIfam" id="TIGR02466">
    <property type="entry name" value="TIGR02466 family protein"/>
    <property type="match status" value="1"/>
</dbReference>
<organism evidence="1 2">
    <name type="scientific">Hyphobacterium marinum</name>
    <dbReference type="NCBI Taxonomy" id="3116574"/>
    <lineage>
        <taxon>Bacteria</taxon>
        <taxon>Pseudomonadati</taxon>
        <taxon>Pseudomonadota</taxon>
        <taxon>Alphaproteobacteria</taxon>
        <taxon>Maricaulales</taxon>
        <taxon>Maricaulaceae</taxon>
        <taxon>Hyphobacterium</taxon>
    </lineage>
</organism>
<name>A0ABU7M013_9PROT</name>
<reference evidence="1 2" key="1">
    <citation type="submission" date="2024-01" db="EMBL/GenBank/DDBJ databases">
        <title>Hyphobacterium bacterium isolated from marine sediment.</title>
        <authorList>
            <person name="Zhao S."/>
        </authorList>
    </citation>
    <scope>NUCLEOTIDE SEQUENCE [LARGE SCALE GENOMIC DNA]</scope>
    <source>
        <strain evidence="1 2">Y60-23</strain>
    </source>
</reference>
<dbReference type="Gene3D" id="2.60.120.620">
    <property type="entry name" value="q2cbj1_9rhob like domain"/>
    <property type="match status" value="1"/>
</dbReference>
<dbReference type="SUPFAM" id="SSF51197">
    <property type="entry name" value="Clavaminate synthase-like"/>
    <property type="match status" value="1"/>
</dbReference>
<evidence type="ECO:0000313" key="1">
    <source>
        <dbReference type="EMBL" id="MEE2567133.1"/>
    </source>
</evidence>
<evidence type="ECO:0000313" key="2">
    <source>
        <dbReference type="Proteomes" id="UP001310692"/>
    </source>
</evidence>
<dbReference type="EMBL" id="JAZDRO010000004">
    <property type="protein sequence ID" value="MEE2567133.1"/>
    <property type="molecule type" value="Genomic_DNA"/>
</dbReference>
<protein>
    <submittedName>
        <fullName evidence="1">TIGR02466 family protein</fullName>
    </submittedName>
</protein>